<evidence type="ECO:0000313" key="3">
    <source>
        <dbReference type="Proteomes" id="UP000050326"/>
    </source>
</evidence>
<keyword evidence="1" id="KW-0175">Coiled coil</keyword>
<dbReference type="STRING" id="36849.OXPF_18230"/>
<proteinExistence type="predicted"/>
<dbReference type="EMBL" id="LKET01000029">
    <property type="protein sequence ID" value="KPU44737.1"/>
    <property type="molecule type" value="Genomic_DNA"/>
</dbReference>
<protein>
    <submittedName>
        <fullName evidence="2">Uncharacterized protein</fullName>
    </submittedName>
</protein>
<evidence type="ECO:0000313" key="2">
    <source>
        <dbReference type="EMBL" id="KPU44737.1"/>
    </source>
</evidence>
<name>A0A0P8YY96_9CLOT</name>
<dbReference type="OrthoDB" id="1950733at2"/>
<reference evidence="2 3" key="1">
    <citation type="submission" date="2015-09" db="EMBL/GenBank/DDBJ databases">
        <title>Genome sequence of Oxobacter pfennigii DSM 3222.</title>
        <authorList>
            <person name="Poehlein A."/>
            <person name="Bengelsdorf F.R."/>
            <person name="Schiel-Bengelsdorf B."/>
            <person name="Duerre P."/>
            <person name="Daniel R."/>
        </authorList>
    </citation>
    <scope>NUCLEOTIDE SEQUENCE [LARGE SCALE GENOMIC DNA]</scope>
    <source>
        <strain evidence="2 3">DSM 3222</strain>
    </source>
</reference>
<comment type="caution">
    <text evidence="2">The sequence shown here is derived from an EMBL/GenBank/DDBJ whole genome shotgun (WGS) entry which is preliminary data.</text>
</comment>
<dbReference type="RefSeq" id="WP_054874870.1">
    <property type="nucleotide sequence ID" value="NZ_LKET01000029.1"/>
</dbReference>
<feature type="coiled-coil region" evidence="1">
    <location>
        <begin position="532"/>
        <end position="559"/>
    </location>
</feature>
<evidence type="ECO:0000256" key="1">
    <source>
        <dbReference type="SAM" id="Coils"/>
    </source>
</evidence>
<dbReference type="AlphaFoldDB" id="A0A0P8YY96"/>
<keyword evidence="3" id="KW-1185">Reference proteome</keyword>
<organism evidence="2 3">
    <name type="scientific">Oxobacter pfennigii</name>
    <dbReference type="NCBI Taxonomy" id="36849"/>
    <lineage>
        <taxon>Bacteria</taxon>
        <taxon>Bacillati</taxon>
        <taxon>Bacillota</taxon>
        <taxon>Clostridia</taxon>
        <taxon>Eubacteriales</taxon>
        <taxon>Clostridiaceae</taxon>
        <taxon>Oxobacter</taxon>
    </lineage>
</organism>
<accession>A0A0P8YY96</accession>
<dbReference type="Proteomes" id="UP000050326">
    <property type="component" value="Unassembled WGS sequence"/>
</dbReference>
<sequence length="842" mass="97303">MKIEQIICALKKGILNETSEILAQSEGLWDEDKSEIEELLKSQGPGSEDEDIPALYGFFVLKSGRHCFFINKKIDIVYGSIYHFLVLDEETFSFYPIQLVDSDVFEVSYEDILVNKTLPVLHGIPLSDTISMDKVTDFVKKKIASGFKEMISCAIDYHENGFPIYITDSNENSLMWIAAVQMSFPVELSHKVTFSSLNINREGFMFHCSSSNYMTAEDISDRYIFDFKKGIRGKPKTALKSFRIIEMGYLSSRKVLDAFHRFLLQFDCKVLNEEIDDCYNLFLLAELKQVNALSNAEIKASLDYAKNYGDADVLDYIYNMIEPTLHGIIKAADFENALSIAGFLFKAALNSPRITILSGAYEFFYTMLDHLMFDYKIEDANIVFYIYNEASLMCGERVSSFYKNCIDEKHIVYITAMLKEKPSLHRAQAALSIVLHSLINLESSWSQALHIKDMPILLDMSLEHICQSHSSMEFVLDIASQNTEYFTRTIMLFYNRIKNPDIMSRMIDKIISILDIKDEDNKIEIRKEIFRLEGSKLLLDEFSERLKKAEDKRAFFEEYRTKVLNSMSAYEKACFSNAVDYFIKSLDKAEAYTESLKFIDGMINSSYDLDDTALLVCLKAFEAQVEIPPSDYIKNLIPEIKRMKKARSIKTYPDITEIIDYALFLQSTEAGNISLDEALEGILGIESLDDKRAEMYMKWCLPYLMKLSREAEDHKKIMHILGKDRQDEQFYKGYMSGIRQIVSNDNGVGAGLLSSFCVYYFFYLEPRYRILEEEELIEIINNKLVETLKEQSASTLREIDGNIKREFENRRLSLPVLWNRLYNEVLNSRDKSIFKNIKGLFK</sequence>
<gene>
    <name evidence="2" type="ORF">OXPF_18230</name>
</gene>